<proteinExistence type="predicted"/>
<organism evidence="1 2">
    <name type="scientific">Lactobacillus phage LfeInf</name>
    <dbReference type="NCBI Taxonomy" id="1567484"/>
    <lineage>
        <taxon>Viruses</taxon>
        <taxon>Duplodnaviria</taxon>
        <taxon>Heunggongvirae</taxon>
        <taxon>Uroviricota</taxon>
        <taxon>Caudoviricetes</taxon>
        <taxon>Herelleviridae</taxon>
        <taxon>Hopescreekvirus</taxon>
        <taxon>Hopescreekvirus LfeInf</taxon>
    </lineage>
</organism>
<reference evidence="2" key="1">
    <citation type="submission" date="2014-10" db="EMBL/GenBank/DDBJ databases">
        <title>Characterization of Lactobacillus fermentum phage vB_S_LfeInf.</title>
        <authorList>
            <person name="Liu M."/>
            <person name="Gill J.J."/>
            <person name="Berry J."/>
            <person name="Young R.III."/>
            <person name="Summer E.J."/>
        </authorList>
    </citation>
    <scope>NUCLEOTIDE SEQUENCE [LARGE SCALE GENOMIC DNA]</scope>
</reference>
<dbReference type="RefSeq" id="YP_009222251.1">
    <property type="nucleotide sequence ID" value="NC_029058.1"/>
</dbReference>
<name>A0A0A7NNX4_9CAUD</name>
<sequence length="109" mass="13009">MKYVEQLTDDELKKLYVCLVKDFYRVDKIDGDCQIIRDQPLITIRGNFDRGIIKDVECPALFTLELDDFNVYSENNPNWVMAQHYRRHMVWKFGKQYAIDCFWDGLGGY</sequence>
<accession>A0A0A7NNX4</accession>
<dbReference type="KEGG" id="vg:26793801"/>
<protein>
    <submittedName>
        <fullName evidence="1">Uncharacterized protein</fullName>
    </submittedName>
</protein>
<gene>
    <name evidence="1" type="ORF">LfeInf_013</name>
</gene>
<dbReference type="EMBL" id="KP054477">
    <property type="protein sequence ID" value="AIZ94639.1"/>
    <property type="molecule type" value="Genomic_DNA"/>
</dbReference>
<keyword evidence="2" id="KW-1185">Reference proteome</keyword>
<reference evidence="1 2" key="2">
    <citation type="journal article" date="2015" name="Biotechnol. Biofuels">
        <title>Bacteriophage application restores ethanol fermentation characteristics disrupted by Lactobacillus fermentum.</title>
        <authorList>
            <person name="Liu M."/>
            <person name="Bischoff K.M."/>
            <person name="Gill J.J."/>
            <person name="Mire-Criscione M.D."/>
            <person name="Berry J.D."/>
            <person name="Young R."/>
            <person name="Summer E.J."/>
        </authorList>
    </citation>
    <scope>NUCLEOTIDE SEQUENCE [LARGE SCALE GENOMIC DNA]</scope>
</reference>
<dbReference type="Proteomes" id="UP000030922">
    <property type="component" value="Segment"/>
</dbReference>
<evidence type="ECO:0000313" key="2">
    <source>
        <dbReference type="Proteomes" id="UP000030922"/>
    </source>
</evidence>
<dbReference type="GeneID" id="26793801"/>
<evidence type="ECO:0000313" key="1">
    <source>
        <dbReference type="EMBL" id="AIZ94639.1"/>
    </source>
</evidence>